<dbReference type="Pfam" id="PF00512">
    <property type="entry name" value="HisKA"/>
    <property type="match status" value="1"/>
</dbReference>
<keyword evidence="7" id="KW-0547">Nucleotide-binding</keyword>
<evidence type="ECO:0000313" key="13">
    <source>
        <dbReference type="EMBL" id="ASU21551.1"/>
    </source>
</evidence>
<dbReference type="PRINTS" id="PR00344">
    <property type="entry name" value="BCTRLSENSOR"/>
</dbReference>
<reference evidence="13 14" key="1">
    <citation type="submission" date="2017-08" db="EMBL/GenBank/DDBJ databases">
        <title>The Vibrio qinghaiensis sp.-Q67 is a luminous bacteria isolated firstly from Qinghai lake, Qinghai province, China, which has been proved to be very sensitive to detect environmental and food pollutants. Therefore, complete genome analysis of V. qinghaiensis sp.-Q67 highlights the potential application of this strain on detection of hazards in the contaminated environments.</title>
        <authorList>
            <person name="Gong L."/>
        </authorList>
    </citation>
    <scope>NUCLEOTIDE SEQUENCE [LARGE SCALE GENOMIC DNA]</scope>
    <source>
        <strain evidence="13 14">Q67</strain>
    </source>
</reference>
<dbReference type="Pfam" id="PF16750">
    <property type="entry name" value="HK_sensor"/>
    <property type="match status" value="1"/>
</dbReference>
<evidence type="ECO:0000313" key="14">
    <source>
        <dbReference type="Proteomes" id="UP000215148"/>
    </source>
</evidence>
<dbReference type="InterPro" id="IPR003661">
    <property type="entry name" value="HisK_dim/P_dom"/>
</dbReference>
<evidence type="ECO:0000256" key="4">
    <source>
        <dbReference type="ARBA" id="ARBA00022475"/>
    </source>
</evidence>
<dbReference type="Gene3D" id="6.10.340.10">
    <property type="match status" value="1"/>
</dbReference>
<feature type="domain" description="Histidine kinase" evidence="11">
    <location>
        <begin position="244"/>
        <end position="456"/>
    </location>
</feature>
<keyword evidence="5" id="KW-0597">Phosphoprotein</keyword>
<keyword evidence="6" id="KW-0808">Transferase</keyword>
<dbReference type="CDD" id="cd00082">
    <property type="entry name" value="HisKA"/>
    <property type="match status" value="1"/>
</dbReference>
<name>A0A223MVH1_9VIBR</name>
<dbReference type="AlphaFoldDB" id="A0A223MVH1"/>
<dbReference type="Gene3D" id="3.30.450.170">
    <property type="entry name" value="Two-component histidine kinase, sensor domain"/>
    <property type="match status" value="1"/>
</dbReference>
<dbReference type="SUPFAM" id="SSF47384">
    <property type="entry name" value="Homodimeric domain of signal transducing histidine kinase"/>
    <property type="match status" value="1"/>
</dbReference>
<dbReference type="EC" id="2.7.13.3" evidence="3"/>
<dbReference type="InterPro" id="IPR050980">
    <property type="entry name" value="2C_sensor_his_kinase"/>
</dbReference>
<keyword evidence="14" id="KW-1185">Reference proteome</keyword>
<keyword evidence="9" id="KW-0067">ATP-binding</keyword>
<dbReference type="Proteomes" id="UP000215148">
    <property type="component" value="Chromosome 1"/>
</dbReference>
<comment type="subcellular location">
    <subcellularLocation>
        <location evidence="2">Cell membrane</location>
        <topology evidence="2">Multi-pass membrane protein</topology>
    </subcellularLocation>
</comment>
<evidence type="ECO:0000256" key="2">
    <source>
        <dbReference type="ARBA" id="ARBA00004651"/>
    </source>
</evidence>
<dbReference type="CDD" id="cd00075">
    <property type="entry name" value="HATPase"/>
    <property type="match status" value="1"/>
</dbReference>
<evidence type="ECO:0000256" key="9">
    <source>
        <dbReference type="ARBA" id="ARBA00022840"/>
    </source>
</evidence>
<feature type="transmembrane region" description="Helical" evidence="10">
    <location>
        <begin position="158"/>
        <end position="179"/>
    </location>
</feature>
<dbReference type="InterPro" id="IPR004358">
    <property type="entry name" value="Sig_transdc_His_kin-like_C"/>
</dbReference>
<evidence type="ECO:0000256" key="10">
    <source>
        <dbReference type="SAM" id="Phobius"/>
    </source>
</evidence>
<feature type="transmembrane region" description="Helical" evidence="10">
    <location>
        <begin position="20"/>
        <end position="41"/>
    </location>
</feature>
<keyword evidence="8 13" id="KW-0418">Kinase</keyword>
<accession>A0A223MVH1</accession>
<evidence type="ECO:0000259" key="12">
    <source>
        <dbReference type="PROSITE" id="PS50885"/>
    </source>
</evidence>
<dbReference type="Gene3D" id="3.30.565.10">
    <property type="entry name" value="Histidine kinase-like ATPase, C-terminal domain"/>
    <property type="match status" value="1"/>
</dbReference>
<dbReference type="PROSITE" id="PS50885">
    <property type="entry name" value="HAMP"/>
    <property type="match status" value="1"/>
</dbReference>
<dbReference type="InterPro" id="IPR003594">
    <property type="entry name" value="HATPase_dom"/>
</dbReference>
<keyword evidence="4" id="KW-1003">Cell membrane</keyword>
<dbReference type="CDD" id="cd06225">
    <property type="entry name" value="HAMP"/>
    <property type="match status" value="1"/>
</dbReference>
<dbReference type="GO" id="GO:0005524">
    <property type="term" value="F:ATP binding"/>
    <property type="evidence" value="ECO:0007669"/>
    <property type="project" value="UniProtKB-KW"/>
</dbReference>
<dbReference type="SMART" id="SM00304">
    <property type="entry name" value="HAMP"/>
    <property type="match status" value="1"/>
</dbReference>
<dbReference type="GO" id="GO:0000155">
    <property type="term" value="F:phosphorelay sensor kinase activity"/>
    <property type="evidence" value="ECO:0007669"/>
    <property type="project" value="InterPro"/>
</dbReference>
<protein>
    <recommendedName>
        <fullName evidence="3">histidine kinase</fullName>
        <ecNumber evidence="3">2.7.13.3</ecNumber>
    </recommendedName>
</protein>
<dbReference type="RefSeq" id="WP_094499676.1">
    <property type="nucleotide sequence ID" value="NZ_CAWNHI010000001.1"/>
</dbReference>
<organism evidence="13 14">
    <name type="scientific">Vibrio qinghaiensis</name>
    <dbReference type="NCBI Taxonomy" id="2025808"/>
    <lineage>
        <taxon>Bacteria</taxon>
        <taxon>Pseudomonadati</taxon>
        <taxon>Pseudomonadota</taxon>
        <taxon>Gammaproteobacteria</taxon>
        <taxon>Vibrionales</taxon>
        <taxon>Vibrionaceae</taxon>
        <taxon>Vibrio</taxon>
    </lineage>
</organism>
<dbReference type="PANTHER" id="PTHR44936">
    <property type="entry name" value="SENSOR PROTEIN CREC"/>
    <property type="match status" value="1"/>
</dbReference>
<dbReference type="InterPro" id="IPR036890">
    <property type="entry name" value="HATPase_C_sf"/>
</dbReference>
<evidence type="ECO:0000256" key="6">
    <source>
        <dbReference type="ARBA" id="ARBA00022679"/>
    </source>
</evidence>
<gene>
    <name evidence="13" type="ORF">CCZ37_02610</name>
</gene>
<dbReference type="InterPro" id="IPR031930">
    <property type="entry name" value="HK_sensor"/>
</dbReference>
<proteinExistence type="predicted"/>
<dbReference type="PROSITE" id="PS50109">
    <property type="entry name" value="HIS_KIN"/>
    <property type="match status" value="1"/>
</dbReference>
<dbReference type="InterPro" id="IPR005467">
    <property type="entry name" value="His_kinase_dom"/>
</dbReference>
<evidence type="ECO:0000256" key="8">
    <source>
        <dbReference type="ARBA" id="ARBA00022777"/>
    </source>
</evidence>
<dbReference type="InterPro" id="IPR038428">
    <property type="entry name" value="HK_sensor_dom_sf"/>
</dbReference>
<evidence type="ECO:0000256" key="1">
    <source>
        <dbReference type="ARBA" id="ARBA00000085"/>
    </source>
</evidence>
<keyword evidence="10" id="KW-0812">Transmembrane</keyword>
<evidence type="ECO:0000256" key="5">
    <source>
        <dbReference type="ARBA" id="ARBA00022553"/>
    </source>
</evidence>
<dbReference type="Pfam" id="PF02518">
    <property type="entry name" value="HATPase_c"/>
    <property type="match status" value="1"/>
</dbReference>
<comment type="catalytic activity">
    <reaction evidence="1">
        <text>ATP + protein L-histidine = ADP + protein N-phospho-L-histidine.</text>
        <dbReference type="EC" id="2.7.13.3"/>
    </reaction>
</comment>
<keyword evidence="10" id="KW-0472">Membrane</keyword>
<feature type="domain" description="HAMP" evidence="12">
    <location>
        <begin position="181"/>
        <end position="236"/>
    </location>
</feature>
<sequence length="459" mass="52157">MVKDWARAKRIFRTVSQHLVVKLFMHLSVGVVLLLSSYTAIEVLLLEHFLRLPTAIHREFQVLSDEADTLLRQSNAQDLARWEEKQKYLLYVVDEHLQAIGGREVHPHVQKKMHYQRGMDEPMGNKVSRPMIGIPLRDAHQLMIQLPWELHPARRSAYYLWALNLMISLLILGIISWVLTKQLQLPLTRLRSASHRLSQGATSVRVAQQLGRSSIEFQQLAHDFDRMAERIEGLIGEQKKLVRTLSHELKTPLARQLLLLHLLKKDHRDESAQLFLDQLEHESHLMNSMIEKILELSHLDSEHLHIVLTPLDVNAYLAEQTAKFECHLQPEQRLTFIASQSAPWILADKVLLGSALDNVLTNAVKYAGPQCAIVVRVTLDEQHVQISISDNGPGVAPADLAHIFEPFYQAKQSSSSDSGYGLGLSIVCQSIDKMQGKIKAYSVSGLELVFTFPCERSLH</sequence>
<dbReference type="InterPro" id="IPR003660">
    <property type="entry name" value="HAMP_dom"/>
</dbReference>
<dbReference type="KEGG" id="vqi:CCZ37_02610"/>
<evidence type="ECO:0000259" key="11">
    <source>
        <dbReference type="PROSITE" id="PS50109"/>
    </source>
</evidence>
<dbReference type="PANTHER" id="PTHR44936:SF10">
    <property type="entry name" value="SENSOR PROTEIN RSTB"/>
    <property type="match status" value="1"/>
</dbReference>
<keyword evidence="10" id="KW-1133">Transmembrane helix</keyword>
<dbReference type="Gene3D" id="1.10.287.130">
    <property type="match status" value="1"/>
</dbReference>
<dbReference type="EMBL" id="CP022741">
    <property type="protein sequence ID" value="ASU21551.1"/>
    <property type="molecule type" value="Genomic_DNA"/>
</dbReference>
<dbReference type="GO" id="GO:0005886">
    <property type="term" value="C:plasma membrane"/>
    <property type="evidence" value="ECO:0007669"/>
    <property type="project" value="UniProtKB-SubCell"/>
</dbReference>
<dbReference type="SMART" id="SM00388">
    <property type="entry name" value="HisKA"/>
    <property type="match status" value="1"/>
</dbReference>
<evidence type="ECO:0000256" key="7">
    <source>
        <dbReference type="ARBA" id="ARBA00022741"/>
    </source>
</evidence>
<dbReference type="InterPro" id="IPR036097">
    <property type="entry name" value="HisK_dim/P_sf"/>
</dbReference>
<dbReference type="SMART" id="SM00387">
    <property type="entry name" value="HATPase_c"/>
    <property type="match status" value="1"/>
</dbReference>
<dbReference type="SUPFAM" id="SSF55874">
    <property type="entry name" value="ATPase domain of HSP90 chaperone/DNA topoisomerase II/histidine kinase"/>
    <property type="match status" value="1"/>
</dbReference>
<evidence type="ECO:0000256" key="3">
    <source>
        <dbReference type="ARBA" id="ARBA00012438"/>
    </source>
</evidence>